<name>U1PC37_9EURY</name>
<dbReference type="Proteomes" id="UP000030649">
    <property type="component" value="Unassembled WGS sequence"/>
</dbReference>
<dbReference type="GO" id="GO:0016491">
    <property type="term" value="F:oxidoreductase activity"/>
    <property type="evidence" value="ECO:0007669"/>
    <property type="project" value="UniProtKB-ARBA"/>
</dbReference>
<dbReference type="Gene3D" id="3.30.1780.10">
    <property type="entry name" value="ornithine cyclodeaminase, domain 1"/>
    <property type="match status" value="1"/>
</dbReference>
<dbReference type="HOGENOM" id="CLU_042088_2_1_2"/>
<organism evidence="2 3">
    <name type="scientific">Haloquadratum walsbyi J07HQW1</name>
    <dbReference type="NCBI Taxonomy" id="1238424"/>
    <lineage>
        <taxon>Archaea</taxon>
        <taxon>Methanobacteriati</taxon>
        <taxon>Methanobacteriota</taxon>
        <taxon>Stenosarchaea group</taxon>
        <taxon>Halobacteria</taxon>
        <taxon>Halobacteriales</taxon>
        <taxon>Haloferacaceae</taxon>
        <taxon>Haloquadratum</taxon>
    </lineage>
</organism>
<reference evidence="2 3" key="1">
    <citation type="journal article" date="2013" name="PLoS ONE">
        <title>Assembly-driven community genomics of a hypersaline microbial ecosystem.</title>
        <authorList>
            <person name="Podell S."/>
            <person name="Ugalde J.A."/>
            <person name="Narasingarao P."/>
            <person name="Banfield J.F."/>
            <person name="Heidelberg K.B."/>
            <person name="Allen E.E."/>
        </authorList>
    </citation>
    <scope>NUCLEOTIDE SEQUENCE [LARGE SCALE GENOMIC DNA]</scope>
    <source>
        <strain evidence="3">J07HQW1</strain>
    </source>
</reference>
<dbReference type="EMBL" id="KE356560">
    <property type="protein sequence ID" value="ERG91137.1"/>
    <property type="molecule type" value="Genomic_DNA"/>
</dbReference>
<proteinExistence type="inferred from homology"/>
<dbReference type="InterPro" id="IPR003462">
    <property type="entry name" value="ODC_Mu_crystall"/>
</dbReference>
<comment type="similarity">
    <text evidence="1">Belongs to the ornithine cyclodeaminase/mu-crystallin family.</text>
</comment>
<dbReference type="PANTHER" id="PTHR13812">
    <property type="entry name" value="KETIMINE REDUCTASE MU-CRYSTALLIN"/>
    <property type="match status" value="1"/>
</dbReference>
<gene>
    <name evidence="2" type="ORF">J07HQW1_01169</name>
</gene>
<dbReference type="GO" id="GO:0019752">
    <property type="term" value="P:carboxylic acid metabolic process"/>
    <property type="evidence" value="ECO:0007669"/>
    <property type="project" value="UniProtKB-ARBA"/>
</dbReference>
<dbReference type="InterPro" id="IPR036291">
    <property type="entry name" value="NAD(P)-bd_dom_sf"/>
</dbReference>
<accession>U1PC37</accession>
<dbReference type="AlphaFoldDB" id="U1PC37"/>
<dbReference type="SUPFAM" id="SSF51735">
    <property type="entry name" value="NAD(P)-binding Rossmann-fold domains"/>
    <property type="match status" value="1"/>
</dbReference>
<evidence type="ECO:0000313" key="3">
    <source>
        <dbReference type="Proteomes" id="UP000030649"/>
    </source>
</evidence>
<dbReference type="PANTHER" id="PTHR13812:SF19">
    <property type="entry name" value="KETIMINE REDUCTASE MU-CRYSTALLIN"/>
    <property type="match status" value="1"/>
</dbReference>
<dbReference type="Gene3D" id="3.40.50.720">
    <property type="entry name" value="NAD(P)-binding Rossmann-like Domain"/>
    <property type="match status" value="1"/>
</dbReference>
<dbReference type="PIRSF" id="PIRSF001439">
    <property type="entry name" value="CryM"/>
    <property type="match status" value="1"/>
</dbReference>
<dbReference type="STRING" id="1238424.J07HQW1_01169"/>
<evidence type="ECO:0000313" key="2">
    <source>
        <dbReference type="EMBL" id="ERG91137.1"/>
    </source>
</evidence>
<dbReference type="InterPro" id="IPR023401">
    <property type="entry name" value="ODC_N"/>
</dbReference>
<evidence type="ECO:0000256" key="1">
    <source>
        <dbReference type="ARBA" id="ARBA00008903"/>
    </source>
</evidence>
<dbReference type="FunFam" id="3.40.50.720:FF:000311">
    <property type="entry name" value="Ornithine cyclodeaminase"/>
    <property type="match status" value="1"/>
</dbReference>
<dbReference type="GO" id="GO:0005737">
    <property type="term" value="C:cytoplasm"/>
    <property type="evidence" value="ECO:0007669"/>
    <property type="project" value="TreeGrafter"/>
</dbReference>
<protein>
    <submittedName>
        <fullName evidence="2">Putative ornithine cyclodeaminase</fullName>
    </submittedName>
</protein>
<dbReference type="Pfam" id="PF02423">
    <property type="entry name" value="OCD_Mu_crystall"/>
    <property type="match status" value="1"/>
</dbReference>
<sequence length="338" mass="35152">MTEALFLSSADTAGLVEPAAFVDAVRSGYQQRGEGAPAEPRTKLSSTDPSGILTTYAAVLPQTGVMGGYTYDAGFAAGDAWFITPLFDAQTGEPLAVIDGAALNPFKTGAVGAVGTDILAQSDARVAGIIGSGPQARGQLRALMTVRDLDIVRVFSPTAEHRKEFVSNMNDEVDAPVTIIAVDTPREAVSGADIVVTATTAREPVFDGEDLDPGAHVTAMGQYDANARELDTTTIERATYVPDLRKRATQDAGSFLAAVDAGVVDANHIHAELGTVLTGDAPRPDKEEITVFDSGGTGIETVAGANLLYEAACETDVGTTIEFTPASTAFEYSNTSSQ</sequence>